<keyword evidence="1" id="KW-1133">Transmembrane helix</keyword>
<comment type="caution">
    <text evidence="2">The sequence shown here is derived from an EMBL/GenBank/DDBJ whole genome shotgun (WGS) entry which is preliminary data.</text>
</comment>
<gene>
    <name evidence="2" type="ORF">GMRT_13206</name>
</gene>
<dbReference type="Pfam" id="PF03134">
    <property type="entry name" value="TB2_DP1_HVA22"/>
    <property type="match status" value="1"/>
</dbReference>
<keyword evidence="1" id="KW-0812">Transmembrane</keyword>
<name>A0A4Z1T7X3_GIAMU</name>
<accession>A0A4Z1T7X3</accession>
<dbReference type="EMBL" id="VDLU01000002">
    <property type="protein sequence ID" value="TNJ28679.1"/>
    <property type="molecule type" value="Genomic_DNA"/>
</dbReference>
<reference evidence="2 3" key="1">
    <citation type="submission" date="2019-05" db="EMBL/GenBank/DDBJ databases">
        <title>The compact genome of Giardia muris reveals important steps in the evolution of intestinal protozoan parasites.</title>
        <authorList>
            <person name="Xu F."/>
            <person name="Jimenez-Gonzalez A."/>
            <person name="Einarsson E."/>
            <person name="Astvaldsson A."/>
            <person name="Peirasmaki D."/>
            <person name="Eckmann L."/>
            <person name="Andersson J.O."/>
            <person name="Svard S.G."/>
            <person name="Jerlstrom-Hultqvist J."/>
        </authorList>
    </citation>
    <scope>NUCLEOTIDE SEQUENCE [LARGE SCALE GENOMIC DNA]</scope>
    <source>
        <strain evidence="2 3">Roberts-Thomson</strain>
    </source>
</reference>
<dbReference type="Proteomes" id="UP000315496">
    <property type="component" value="Chromosome 2"/>
</dbReference>
<evidence type="ECO:0000256" key="1">
    <source>
        <dbReference type="SAM" id="Phobius"/>
    </source>
</evidence>
<feature type="transmembrane region" description="Helical" evidence="1">
    <location>
        <begin position="12"/>
        <end position="28"/>
    </location>
</feature>
<sequence>MISISSISRATRNLFCFIIPAYKSYFLLRLYNGERRRNPDVTAKIQEICVFWLIVALSLSVEVILDQIFTWVPGYELFKFAYFYHLGQRDFHYACLLYRVYIAPSLTTFVGQVQKATTYPFAFLSNARTGLNERLMKFNVVATPQ</sequence>
<proteinExistence type="predicted"/>
<feature type="transmembrane region" description="Helical" evidence="1">
    <location>
        <begin position="91"/>
        <end position="111"/>
    </location>
</feature>
<keyword evidence="3" id="KW-1185">Reference proteome</keyword>
<organism evidence="2 3">
    <name type="scientific">Giardia muris</name>
    <dbReference type="NCBI Taxonomy" id="5742"/>
    <lineage>
        <taxon>Eukaryota</taxon>
        <taxon>Metamonada</taxon>
        <taxon>Diplomonadida</taxon>
        <taxon>Hexamitidae</taxon>
        <taxon>Giardiinae</taxon>
        <taxon>Giardia</taxon>
    </lineage>
</organism>
<dbReference type="VEuPathDB" id="GiardiaDB:GMRT_13206"/>
<evidence type="ECO:0000313" key="3">
    <source>
        <dbReference type="Proteomes" id="UP000315496"/>
    </source>
</evidence>
<evidence type="ECO:0000313" key="2">
    <source>
        <dbReference type="EMBL" id="TNJ28679.1"/>
    </source>
</evidence>
<dbReference type="AlphaFoldDB" id="A0A4Z1T7X3"/>
<protein>
    <submittedName>
        <fullName evidence="2">Putative TB2/DP1, HVA22 family protein</fullName>
    </submittedName>
</protein>
<feature type="transmembrane region" description="Helical" evidence="1">
    <location>
        <begin position="49"/>
        <end position="71"/>
    </location>
</feature>
<keyword evidence="1" id="KW-0472">Membrane</keyword>
<dbReference type="InterPro" id="IPR004345">
    <property type="entry name" value="TB2_DP1_HVA22"/>
</dbReference>